<feature type="non-terminal residue" evidence="1">
    <location>
        <position position="1"/>
    </location>
</feature>
<gene>
    <name evidence="1" type="ORF">METZ01_LOCUS83093</name>
</gene>
<protein>
    <submittedName>
        <fullName evidence="1">Uncharacterized protein</fullName>
    </submittedName>
</protein>
<reference evidence="1" key="1">
    <citation type="submission" date="2018-05" db="EMBL/GenBank/DDBJ databases">
        <authorList>
            <person name="Lanie J.A."/>
            <person name="Ng W.-L."/>
            <person name="Kazmierczak K.M."/>
            <person name="Andrzejewski T.M."/>
            <person name="Davidsen T.M."/>
            <person name="Wayne K.J."/>
            <person name="Tettelin H."/>
            <person name="Glass J.I."/>
            <person name="Rusch D."/>
            <person name="Podicherti R."/>
            <person name="Tsui H.-C.T."/>
            <person name="Winkler M.E."/>
        </authorList>
    </citation>
    <scope>NUCLEOTIDE SEQUENCE</scope>
</reference>
<evidence type="ECO:0000313" key="1">
    <source>
        <dbReference type="EMBL" id="SVA30239.1"/>
    </source>
</evidence>
<organism evidence="1">
    <name type="scientific">marine metagenome</name>
    <dbReference type="NCBI Taxonomy" id="408172"/>
    <lineage>
        <taxon>unclassified sequences</taxon>
        <taxon>metagenomes</taxon>
        <taxon>ecological metagenomes</taxon>
    </lineage>
</organism>
<proteinExistence type="predicted"/>
<sequence length="56" mass="6051">VLYVAFLFQPIDFLVNARGTEAIPDTFQGDRESEVLYGGLISSSKYACMAATMAAT</sequence>
<dbReference type="EMBL" id="UINC01006892">
    <property type="protein sequence ID" value="SVA30239.1"/>
    <property type="molecule type" value="Genomic_DNA"/>
</dbReference>
<dbReference type="AlphaFoldDB" id="A0A381UQ13"/>
<accession>A0A381UQ13</accession>
<name>A0A381UQ13_9ZZZZ</name>